<reference evidence="4 5" key="1">
    <citation type="submission" date="2020-10" db="EMBL/GenBank/DDBJ databases">
        <title>Connecting structure to function with the recovery of over 1000 high-quality activated sludge metagenome-assembled genomes encoding full-length rRNA genes using long-read sequencing.</title>
        <authorList>
            <person name="Singleton C.M."/>
            <person name="Petriglieri F."/>
            <person name="Kristensen J.M."/>
            <person name="Kirkegaard R.H."/>
            <person name="Michaelsen T.Y."/>
            <person name="Andersen M.H."/>
            <person name="Karst S.M."/>
            <person name="Dueholm M.S."/>
            <person name="Nielsen P.H."/>
            <person name="Albertsen M."/>
        </authorList>
    </citation>
    <scope>NUCLEOTIDE SEQUENCE [LARGE SCALE GENOMIC DNA]</scope>
    <source>
        <strain evidence="4">Ribe_18-Q3-R11-54_BAT3C.373</strain>
    </source>
</reference>
<dbReference type="Proteomes" id="UP000808349">
    <property type="component" value="Unassembled WGS sequence"/>
</dbReference>
<dbReference type="PROSITE" id="PS50930">
    <property type="entry name" value="HTH_LYTTR"/>
    <property type="match status" value="1"/>
</dbReference>
<gene>
    <name evidence="4" type="ORF">IPO85_18225</name>
</gene>
<evidence type="ECO:0000313" key="5">
    <source>
        <dbReference type="Proteomes" id="UP000808349"/>
    </source>
</evidence>
<dbReference type="PANTHER" id="PTHR45526">
    <property type="entry name" value="TRANSCRIPTIONAL REGULATORY PROTEIN DPIA"/>
    <property type="match status" value="1"/>
</dbReference>
<name>A0A9D7XFY0_9BACT</name>
<accession>A0A9D7XFY0</accession>
<dbReference type="Pfam" id="PF04397">
    <property type="entry name" value="LytTR"/>
    <property type="match status" value="1"/>
</dbReference>
<feature type="domain" description="HTH LytTR-type" evidence="3">
    <location>
        <begin position="156"/>
        <end position="243"/>
    </location>
</feature>
<dbReference type="GO" id="GO:0000156">
    <property type="term" value="F:phosphorelay response regulator activity"/>
    <property type="evidence" value="ECO:0007669"/>
    <property type="project" value="TreeGrafter"/>
</dbReference>
<dbReference type="EMBL" id="JADKFW010000021">
    <property type="protein sequence ID" value="MBK9719410.1"/>
    <property type="molecule type" value="Genomic_DNA"/>
</dbReference>
<keyword evidence="1" id="KW-0597">Phosphoprotein</keyword>
<dbReference type="SMART" id="SM00448">
    <property type="entry name" value="REC"/>
    <property type="match status" value="1"/>
</dbReference>
<dbReference type="AlphaFoldDB" id="A0A9D7XFY0"/>
<dbReference type="Pfam" id="PF00072">
    <property type="entry name" value="Response_reg"/>
    <property type="match status" value="1"/>
</dbReference>
<comment type="caution">
    <text evidence="4">The sequence shown here is derived from an EMBL/GenBank/DDBJ whole genome shotgun (WGS) entry which is preliminary data.</text>
</comment>
<organism evidence="4 5">
    <name type="scientific">Candidatus Defluviibacterium haderslevense</name>
    <dbReference type="NCBI Taxonomy" id="2981993"/>
    <lineage>
        <taxon>Bacteria</taxon>
        <taxon>Pseudomonadati</taxon>
        <taxon>Bacteroidota</taxon>
        <taxon>Saprospiria</taxon>
        <taxon>Saprospirales</taxon>
        <taxon>Saprospiraceae</taxon>
        <taxon>Candidatus Defluviibacterium</taxon>
    </lineage>
</organism>
<dbReference type="InterPro" id="IPR007492">
    <property type="entry name" value="LytTR_DNA-bd_dom"/>
</dbReference>
<dbReference type="PROSITE" id="PS50110">
    <property type="entry name" value="RESPONSE_REGULATORY"/>
    <property type="match status" value="1"/>
</dbReference>
<protein>
    <submittedName>
        <fullName evidence="4">Response regulator transcription factor</fullName>
    </submittedName>
</protein>
<dbReference type="PANTHER" id="PTHR45526:SF1">
    <property type="entry name" value="TRANSCRIPTIONAL REGULATORY PROTEIN DCUR-RELATED"/>
    <property type="match status" value="1"/>
</dbReference>
<dbReference type="Gene3D" id="2.40.50.1020">
    <property type="entry name" value="LytTr DNA-binding domain"/>
    <property type="match status" value="1"/>
</dbReference>
<sequence>MDYCKLAIIEDIEETQQMLVSFVETNFNDVKVVGCADSVDSAIQLIISEDPQIVLMDIQIFGGSSLDVLDALLKAGEINFEVIFITAFGAEYASKALQYSAIEFIHKPLDHNEAKTKLEAAIYKARRNSDKKLYNEQLKVLIQYFTSNHSEKSNRIALHLLKGMIQFVELKNIVMLQTDDNTTIVSLSDGKKLVSVKQLAYFGNLLGTDIGFFRISQSIILNTLYIEKFNPSDKYVTLTNGEK</sequence>
<dbReference type="InterPro" id="IPR001789">
    <property type="entry name" value="Sig_transdc_resp-reg_receiver"/>
</dbReference>
<dbReference type="Gene3D" id="3.40.50.2300">
    <property type="match status" value="1"/>
</dbReference>
<feature type="modified residue" description="4-aspartylphosphate" evidence="1">
    <location>
        <position position="57"/>
    </location>
</feature>
<proteinExistence type="predicted"/>
<feature type="domain" description="Response regulatory" evidence="2">
    <location>
        <begin position="5"/>
        <end position="122"/>
    </location>
</feature>
<dbReference type="GO" id="GO:0003677">
    <property type="term" value="F:DNA binding"/>
    <property type="evidence" value="ECO:0007669"/>
    <property type="project" value="InterPro"/>
</dbReference>
<dbReference type="InterPro" id="IPR051271">
    <property type="entry name" value="2C-system_Tx_regulators"/>
</dbReference>
<dbReference type="SUPFAM" id="SSF52172">
    <property type="entry name" value="CheY-like"/>
    <property type="match status" value="1"/>
</dbReference>
<evidence type="ECO:0000259" key="3">
    <source>
        <dbReference type="PROSITE" id="PS50930"/>
    </source>
</evidence>
<dbReference type="InterPro" id="IPR011006">
    <property type="entry name" value="CheY-like_superfamily"/>
</dbReference>
<evidence type="ECO:0000256" key="1">
    <source>
        <dbReference type="PROSITE-ProRule" id="PRU00169"/>
    </source>
</evidence>
<evidence type="ECO:0000259" key="2">
    <source>
        <dbReference type="PROSITE" id="PS50110"/>
    </source>
</evidence>
<evidence type="ECO:0000313" key="4">
    <source>
        <dbReference type="EMBL" id="MBK9719410.1"/>
    </source>
</evidence>